<dbReference type="SUPFAM" id="SSF53335">
    <property type="entry name" value="S-adenosyl-L-methionine-dependent methyltransferases"/>
    <property type="match status" value="1"/>
</dbReference>
<dbReference type="Gene3D" id="3.40.50.150">
    <property type="entry name" value="Vaccinia Virus protein VP39"/>
    <property type="match status" value="1"/>
</dbReference>
<feature type="domain" description="Methyltransferase type 11" evidence="1">
    <location>
        <begin position="52"/>
        <end position="144"/>
    </location>
</feature>
<evidence type="ECO:0000259" key="1">
    <source>
        <dbReference type="Pfam" id="PF08241"/>
    </source>
</evidence>
<dbReference type="EMBL" id="ACMP01000075">
    <property type="protein sequence ID" value="EEL70479.1"/>
    <property type="molecule type" value="Genomic_DNA"/>
</dbReference>
<protein>
    <submittedName>
        <fullName evidence="2">Methyltransferase type 11</fullName>
    </submittedName>
</protein>
<gene>
    <name evidence="2" type="ORF">bcere0026_25730</name>
</gene>
<proteinExistence type="predicted"/>
<dbReference type="InterPro" id="IPR029063">
    <property type="entry name" value="SAM-dependent_MTases_sf"/>
</dbReference>
<dbReference type="Pfam" id="PF08241">
    <property type="entry name" value="Methyltransf_11"/>
    <property type="match status" value="1"/>
</dbReference>
<reference evidence="2" key="1">
    <citation type="journal article" date="2012" name="Genome Res.">
        <title>Genomic characterization of the Bacillus cereus sensu lato species: Backdrop to the evolution of Bacillus anthracis.</title>
        <authorList>
            <person name="Zwick M.E."/>
            <person name="Joseph S.J."/>
            <person name="Didelot X."/>
            <person name="Chen P.E."/>
            <person name="Bishop-Lilly K.A."/>
            <person name="Stewart A.C."/>
            <person name="Willner K."/>
            <person name="Nolan N."/>
            <person name="Lentz S."/>
            <person name="Thomason M.K."/>
            <person name="Sozhamannan S."/>
            <person name="Mateczun A.J."/>
            <person name="Du L."/>
            <person name="Read T.D."/>
        </authorList>
    </citation>
    <scope>NUCLEOTIDE SEQUENCE [LARGE SCALE GENOMIC DNA]</scope>
    <source>
        <strain evidence="2">AH603</strain>
    </source>
</reference>
<dbReference type="CDD" id="cd02440">
    <property type="entry name" value="AdoMet_MTases"/>
    <property type="match status" value="1"/>
</dbReference>
<dbReference type="AlphaFoldDB" id="C2XV51"/>
<name>C2XV51_BACMY</name>
<dbReference type="Proteomes" id="UP000001753">
    <property type="component" value="Chromosome"/>
</dbReference>
<dbReference type="GO" id="GO:0008757">
    <property type="term" value="F:S-adenosylmethionine-dependent methyltransferase activity"/>
    <property type="evidence" value="ECO:0007669"/>
    <property type="project" value="InterPro"/>
</dbReference>
<accession>C2XV51</accession>
<dbReference type="PANTHER" id="PTHR43861:SF1">
    <property type="entry name" value="TRANS-ACONITATE 2-METHYLTRANSFERASE"/>
    <property type="match status" value="1"/>
</dbReference>
<keyword evidence="2" id="KW-0808">Transferase</keyword>
<keyword evidence="2" id="KW-0489">Methyltransferase</keyword>
<dbReference type="PANTHER" id="PTHR43861">
    <property type="entry name" value="TRANS-ACONITATE 2-METHYLTRANSFERASE-RELATED"/>
    <property type="match status" value="1"/>
</dbReference>
<organism evidence="2">
    <name type="scientific">Bacillus mycoides</name>
    <dbReference type="NCBI Taxonomy" id="1405"/>
    <lineage>
        <taxon>Bacteria</taxon>
        <taxon>Bacillati</taxon>
        <taxon>Bacillota</taxon>
        <taxon>Bacilli</taxon>
        <taxon>Bacillales</taxon>
        <taxon>Bacillaceae</taxon>
        <taxon>Bacillus</taxon>
        <taxon>Bacillus cereus group</taxon>
    </lineage>
</organism>
<sequence>MDVMKDSVKDTYDKLASTYKENLDLANPYNSYYERPAMMEIIPKKLEGKRILDAGCAAGWYTSQFVGRGANVTAIDVSSEMVKAAKESTGDKATFLCHDLQETLPFEDNAFDMIVSSLTLHYLQNWSDVFQEFHRVLKPGGLFVYSVHHPFMDFTKFPCEDYFKTQLLVDTWRKPNITIEVSFFRRSLQDIINETTSNFVLEELVEPKPIEKMKEVDGKSYYYLNTNPHFLIIKAKNRK</sequence>
<dbReference type="InterPro" id="IPR013216">
    <property type="entry name" value="Methyltransf_11"/>
</dbReference>
<dbReference type="GO" id="GO:0032259">
    <property type="term" value="P:methylation"/>
    <property type="evidence" value="ECO:0007669"/>
    <property type="project" value="UniProtKB-KW"/>
</dbReference>
<evidence type="ECO:0000313" key="2">
    <source>
        <dbReference type="EMBL" id="EEL70479.1"/>
    </source>
</evidence>
<dbReference type="HOGENOM" id="CLU_049749_5_0_9"/>
<comment type="caution">
    <text evidence="2">The sequence shown here is derived from an EMBL/GenBank/DDBJ whole genome shotgun (WGS) entry which is preliminary data.</text>
</comment>